<evidence type="ECO:0000256" key="3">
    <source>
        <dbReference type="ARBA" id="ARBA00022692"/>
    </source>
</evidence>
<feature type="transmembrane region" description="Helical" evidence="6">
    <location>
        <begin position="93"/>
        <end position="120"/>
    </location>
</feature>
<keyword evidence="4 6" id="KW-1133">Transmembrane helix</keyword>
<dbReference type="Pfam" id="PF02656">
    <property type="entry name" value="DUF202"/>
    <property type="match status" value="1"/>
</dbReference>
<feature type="transmembrane region" description="Helical" evidence="6">
    <location>
        <begin position="57"/>
        <end position="81"/>
    </location>
</feature>
<accession>A0ABP5M8W4</accession>
<keyword evidence="5 6" id="KW-0472">Membrane</keyword>
<keyword evidence="2" id="KW-1003">Cell membrane</keyword>
<keyword evidence="9" id="KW-1185">Reference proteome</keyword>
<keyword evidence="3 6" id="KW-0812">Transmembrane</keyword>
<reference evidence="9" key="1">
    <citation type="journal article" date="2019" name="Int. J. Syst. Evol. Microbiol.">
        <title>The Global Catalogue of Microorganisms (GCM) 10K type strain sequencing project: providing services to taxonomists for standard genome sequencing and annotation.</title>
        <authorList>
            <consortium name="The Broad Institute Genomics Platform"/>
            <consortium name="The Broad Institute Genome Sequencing Center for Infectious Disease"/>
            <person name="Wu L."/>
            <person name="Ma J."/>
        </authorList>
    </citation>
    <scope>NUCLEOTIDE SEQUENCE [LARGE SCALE GENOMIC DNA]</scope>
    <source>
        <strain evidence="9">JCM 16026</strain>
    </source>
</reference>
<evidence type="ECO:0000256" key="5">
    <source>
        <dbReference type="ARBA" id="ARBA00023136"/>
    </source>
</evidence>
<dbReference type="InterPro" id="IPR003807">
    <property type="entry name" value="DUF202"/>
</dbReference>
<evidence type="ECO:0000313" key="8">
    <source>
        <dbReference type="EMBL" id="GAA2170340.1"/>
    </source>
</evidence>
<proteinExistence type="predicted"/>
<feature type="transmembrane region" description="Helical" evidence="6">
    <location>
        <begin position="29"/>
        <end position="51"/>
    </location>
</feature>
<feature type="domain" description="DUF202" evidence="7">
    <location>
        <begin position="20"/>
        <end position="86"/>
    </location>
</feature>
<name>A0ABP5M8W4_9MICO</name>
<organism evidence="8 9">
    <name type="scientific">Agrococcus versicolor</name>
    <dbReference type="NCBI Taxonomy" id="501482"/>
    <lineage>
        <taxon>Bacteria</taxon>
        <taxon>Bacillati</taxon>
        <taxon>Actinomycetota</taxon>
        <taxon>Actinomycetes</taxon>
        <taxon>Micrococcales</taxon>
        <taxon>Microbacteriaceae</taxon>
        <taxon>Agrococcus</taxon>
    </lineage>
</organism>
<gene>
    <name evidence="8" type="ORF">GCM10009846_00340</name>
</gene>
<evidence type="ECO:0000256" key="2">
    <source>
        <dbReference type="ARBA" id="ARBA00022475"/>
    </source>
</evidence>
<dbReference type="Proteomes" id="UP001501599">
    <property type="component" value="Unassembled WGS sequence"/>
</dbReference>
<dbReference type="PANTHER" id="PTHR34187">
    <property type="entry name" value="FGR18P"/>
    <property type="match status" value="1"/>
</dbReference>
<dbReference type="InterPro" id="IPR052053">
    <property type="entry name" value="IM_YidH-like"/>
</dbReference>
<dbReference type="PANTHER" id="PTHR34187:SF2">
    <property type="entry name" value="DUF202 DOMAIN-CONTAINING PROTEIN"/>
    <property type="match status" value="1"/>
</dbReference>
<comment type="subcellular location">
    <subcellularLocation>
        <location evidence="1">Cell membrane</location>
        <topology evidence="1">Multi-pass membrane protein</topology>
    </subcellularLocation>
</comment>
<sequence>MTRRRFPDAVYGQGSEPDPRFSLANERTMLAWIRTSLALVAAGVALEALALPMHPTLRVVTALSFIALGALAAIAAFFGWARAERAMRRATPLPAPSIGLVLAIGVVGAAIAIVVGFATWS</sequence>
<evidence type="ECO:0000256" key="1">
    <source>
        <dbReference type="ARBA" id="ARBA00004651"/>
    </source>
</evidence>
<evidence type="ECO:0000313" key="9">
    <source>
        <dbReference type="Proteomes" id="UP001501599"/>
    </source>
</evidence>
<comment type="caution">
    <text evidence="8">The sequence shown here is derived from an EMBL/GenBank/DDBJ whole genome shotgun (WGS) entry which is preliminary data.</text>
</comment>
<dbReference type="RefSeq" id="WP_344339104.1">
    <property type="nucleotide sequence ID" value="NZ_BAAAQT010000001.1"/>
</dbReference>
<dbReference type="EMBL" id="BAAAQT010000001">
    <property type="protein sequence ID" value="GAA2170340.1"/>
    <property type="molecule type" value="Genomic_DNA"/>
</dbReference>
<evidence type="ECO:0000256" key="6">
    <source>
        <dbReference type="SAM" id="Phobius"/>
    </source>
</evidence>
<evidence type="ECO:0000259" key="7">
    <source>
        <dbReference type="Pfam" id="PF02656"/>
    </source>
</evidence>
<protein>
    <submittedName>
        <fullName evidence="8">DUF202 domain-containing protein</fullName>
    </submittedName>
</protein>
<evidence type="ECO:0000256" key="4">
    <source>
        <dbReference type="ARBA" id="ARBA00022989"/>
    </source>
</evidence>